<keyword evidence="2" id="KW-1185">Reference proteome</keyword>
<name>A0ACB7J4A5_PLECO</name>
<protein>
    <submittedName>
        <fullName evidence="1">Uncharacterized protein</fullName>
    </submittedName>
</protein>
<comment type="caution">
    <text evidence="1">The sequence shown here is derived from an EMBL/GenBank/DDBJ whole genome shotgun (WGS) entry which is preliminary data.</text>
</comment>
<proteinExistence type="predicted"/>
<evidence type="ECO:0000313" key="2">
    <source>
        <dbReference type="Proteomes" id="UP000824881"/>
    </source>
</evidence>
<dbReference type="Proteomes" id="UP000824881">
    <property type="component" value="Unassembled WGS sequence"/>
</dbReference>
<reference evidence="1 2" key="1">
    <citation type="journal article" date="2021" name="Appl. Environ. Microbiol.">
        <title>Genetic linkage and physical mapping for an oyster mushroom Pleurotus cornucopiae and QTL analysis for the trait cap color.</title>
        <authorList>
            <person name="Zhang Y."/>
            <person name="Gao W."/>
            <person name="Sonnenberg A."/>
            <person name="Chen Q."/>
            <person name="Zhang J."/>
            <person name="Huang C."/>
        </authorList>
    </citation>
    <scope>NUCLEOTIDE SEQUENCE [LARGE SCALE GENOMIC DNA]</scope>
    <source>
        <strain evidence="1">CCMSSC00406</strain>
    </source>
</reference>
<gene>
    <name evidence="1" type="ORF">CCMSSC00406_0002930</name>
</gene>
<sequence length="721" mass="77882">MASDSSTSTTPALLTPDSTGGGMSLPVDQSVKKARRQTAFYPNMNASNKPQKPFSRSAAKRESVMALGSIEHLQHYFTKTGIAAKQSNLDKPRAGLVPAIGGLANISVVDTDAPPMQLPPSPAIPNVPRLTFPPSQKPAEIDPESLLPGVIRDLQAVVEAWSIGPPSSSPNLTAAESSAEVDVLNLLQITTQTIRSSRNYVLSLPDESAGTIRAQFRARTLGPGRIRPTPNRPAASSSQPDPLTLIRRSALEVLSVLRELEERARVPLSDEAYDAQSDGGGGSLGTDPAPSRVASPVALATDDDDGHPHVGDTSVTFSLVQVQGRYESVPVWEDEEDLSLFPEEDVAEKKERWDERLVLGGGWLYKPDITMGELEKERTVVRAYVDVVDNVLFEGEKEGSNERGWERRAAKKIRSRSKGRRRVSAGDGDSGGRGGMTRSLLSSDDIGGGRRRVSTGMVDALGGLSLTEEGEEASEGDANEGTPQPQHLGQIAESPEPDDPEAFAPEELEDEDLPSWARRKEFVGDNLGRARAMLLSSLPSTLHYALGSASLSRADLLNVLSSGQLLCIAYNTRVRKSRQPWGYIDHNAIHDILELERAGEGGSGGGGGGGGGEGGEGMKKGWTFRRTDNLILALKLRYLLPIHIPPAHSRHSNAHKPLPAIPKPSSTSSTPSHPPVAPLTFDPKLIARKEEGWENMLEAVLDRWIEAIVEERRNNVEWMRE</sequence>
<evidence type="ECO:0000313" key="1">
    <source>
        <dbReference type="EMBL" id="KAG9225427.1"/>
    </source>
</evidence>
<accession>A0ACB7J4A5</accession>
<dbReference type="EMBL" id="WQMT02000002">
    <property type="protein sequence ID" value="KAG9225427.1"/>
    <property type="molecule type" value="Genomic_DNA"/>
</dbReference>
<organism evidence="1 2">
    <name type="scientific">Pleurotus cornucopiae</name>
    <name type="common">Cornucopia mushroom</name>
    <dbReference type="NCBI Taxonomy" id="5321"/>
    <lineage>
        <taxon>Eukaryota</taxon>
        <taxon>Fungi</taxon>
        <taxon>Dikarya</taxon>
        <taxon>Basidiomycota</taxon>
        <taxon>Agaricomycotina</taxon>
        <taxon>Agaricomycetes</taxon>
        <taxon>Agaricomycetidae</taxon>
        <taxon>Agaricales</taxon>
        <taxon>Pleurotineae</taxon>
        <taxon>Pleurotaceae</taxon>
        <taxon>Pleurotus</taxon>
    </lineage>
</organism>